<comment type="caution">
    <text evidence="2">The sequence shown here is derived from an EMBL/GenBank/DDBJ whole genome shotgun (WGS) entry which is preliminary data.</text>
</comment>
<evidence type="ECO:0000313" key="2">
    <source>
        <dbReference type="EMBL" id="GIY98214.1"/>
    </source>
</evidence>
<feature type="compositionally biased region" description="Basic and acidic residues" evidence="1">
    <location>
        <begin position="113"/>
        <end position="126"/>
    </location>
</feature>
<evidence type="ECO:0000313" key="3">
    <source>
        <dbReference type="Proteomes" id="UP001054945"/>
    </source>
</evidence>
<gene>
    <name evidence="2" type="ORF">CEXT_493311</name>
</gene>
<proteinExistence type="predicted"/>
<reference evidence="2 3" key="1">
    <citation type="submission" date="2021-06" db="EMBL/GenBank/DDBJ databases">
        <title>Caerostris extrusa draft genome.</title>
        <authorList>
            <person name="Kono N."/>
            <person name="Arakawa K."/>
        </authorList>
    </citation>
    <scope>NUCLEOTIDE SEQUENCE [LARGE SCALE GENOMIC DNA]</scope>
</reference>
<accession>A0AAV4XU02</accession>
<dbReference type="Proteomes" id="UP001054945">
    <property type="component" value="Unassembled WGS sequence"/>
</dbReference>
<name>A0AAV4XU02_CAEEX</name>
<feature type="region of interest" description="Disordered" evidence="1">
    <location>
        <begin position="111"/>
        <end position="132"/>
    </location>
</feature>
<protein>
    <submittedName>
        <fullName evidence="2">Uncharacterized protein</fullName>
    </submittedName>
</protein>
<evidence type="ECO:0000256" key="1">
    <source>
        <dbReference type="SAM" id="MobiDB-lite"/>
    </source>
</evidence>
<sequence length="148" mass="16599">MPPSAVRDAEFEARDFVTGSSKPSGVICKFRPSWQRWMAVPCSRRCFAAKYADRQNRVSKSLTTSFLTLQMSIGRKAEAIPELRLKREEGEKKNSSRTDIRCGLLEKFTSKKPGAEEGKGIPDSQEHTNAAGYLTKKRVGSFLRNQLA</sequence>
<keyword evidence="3" id="KW-1185">Reference proteome</keyword>
<dbReference type="EMBL" id="BPLR01018270">
    <property type="protein sequence ID" value="GIY98214.1"/>
    <property type="molecule type" value="Genomic_DNA"/>
</dbReference>
<organism evidence="2 3">
    <name type="scientific">Caerostris extrusa</name>
    <name type="common">Bark spider</name>
    <name type="synonym">Caerostris bankana</name>
    <dbReference type="NCBI Taxonomy" id="172846"/>
    <lineage>
        <taxon>Eukaryota</taxon>
        <taxon>Metazoa</taxon>
        <taxon>Ecdysozoa</taxon>
        <taxon>Arthropoda</taxon>
        <taxon>Chelicerata</taxon>
        <taxon>Arachnida</taxon>
        <taxon>Araneae</taxon>
        <taxon>Araneomorphae</taxon>
        <taxon>Entelegynae</taxon>
        <taxon>Araneoidea</taxon>
        <taxon>Araneidae</taxon>
        <taxon>Caerostris</taxon>
    </lineage>
</organism>
<dbReference type="AlphaFoldDB" id="A0AAV4XU02"/>